<evidence type="ECO:0000313" key="2">
    <source>
        <dbReference type="Proteomes" id="UP000828390"/>
    </source>
</evidence>
<reference evidence="1" key="1">
    <citation type="journal article" date="2019" name="bioRxiv">
        <title>The Genome of the Zebra Mussel, Dreissena polymorpha: A Resource for Invasive Species Research.</title>
        <authorList>
            <person name="McCartney M.A."/>
            <person name="Auch B."/>
            <person name="Kono T."/>
            <person name="Mallez S."/>
            <person name="Zhang Y."/>
            <person name="Obille A."/>
            <person name="Becker A."/>
            <person name="Abrahante J.E."/>
            <person name="Garbe J."/>
            <person name="Badalamenti J.P."/>
            <person name="Herman A."/>
            <person name="Mangelson H."/>
            <person name="Liachko I."/>
            <person name="Sullivan S."/>
            <person name="Sone E.D."/>
            <person name="Koren S."/>
            <person name="Silverstein K.A.T."/>
            <person name="Beckman K.B."/>
            <person name="Gohl D.M."/>
        </authorList>
    </citation>
    <scope>NUCLEOTIDE SEQUENCE</scope>
    <source>
        <strain evidence="1">Duluth1</strain>
        <tissue evidence="1">Whole animal</tissue>
    </source>
</reference>
<sequence length="62" mass="7160">MKSWMDNVKEWTTLPIDELLSAAHNRPDWWRISVSSTIISPQRPKPAKGLMMMMMITTVTTV</sequence>
<name>A0A9D4BEY8_DREPO</name>
<dbReference type="Proteomes" id="UP000828390">
    <property type="component" value="Unassembled WGS sequence"/>
</dbReference>
<organism evidence="1 2">
    <name type="scientific">Dreissena polymorpha</name>
    <name type="common">Zebra mussel</name>
    <name type="synonym">Mytilus polymorpha</name>
    <dbReference type="NCBI Taxonomy" id="45954"/>
    <lineage>
        <taxon>Eukaryota</taxon>
        <taxon>Metazoa</taxon>
        <taxon>Spiralia</taxon>
        <taxon>Lophotrochozoa</taxon>
        <taxon>Mollusca</taxon>
        <taxon>Bivalvia</taxon>
        <taxon>Autobranchia</taxon>
        <taxon>Heteroconchia</taxon>
        <taxon>Euheterodonta</taxon>
        <taxon>Imparidentia</taxon>
        <taxon>Neoheterodontei</taxon>
        <taxon>Myida</taxon>
        <taxon>Dreissenoidea</taxon>
        <taxon>Dreissenidae</taxon>
        <taxon>Dreissena</taxon>
    </lineage>
</organism>
<comment type="caution">
    <text evidence="1">The sequence shown here is derived from an EMBL/GenBank/DDBJ whole genome shotgun (WGS) entry which is preliminary data.</text>
</comment>
<evidence type="ECO:0000313" key="1">
    <source>
        <dbReference type="EMBL" id="KAH3692846.1"/>
    </source>
</evidence>
<dbReference type="EMBL" id="JAIWYP010000019">
    <property type="protein sequence ID" value="KAH3692846.1"/>
    <property type="molecule type" value="Genomic_DNA"/>
</dbReference>
<proteinExistence type="predicted"/>
<gene>
    <name evidence="1" type="ORF">DPMN_194600</name>
</gene>
<keyword evidence="2" id="KW-1185">Reference proteome</keyword>
<reference evidence="1" key="2">
    <citation type="submission" date="2020-11" db="EMBL/GenBank/DDBJ databases">
        <authorList>
            <person name="McCartney M.A."/>
            <person name="Auch B."/>
            <person name="Kono T."/>
            <person name="Mallez S."/>
            <person name="Becker A."/>
            <person name="Gohl D.M."/>
            <person name="Silverstein K.A.T."/>
            <person name="Koren S."/>
            <person name="Bechman K.B."/>
            <person name="Herman A."/>
            <person name="Abrahante J.E."/>
            <person name="Garbe J."/>
        </authorList>
    </citation>
    <scope>NUCLEOTIDE SEQUENCE</scope>
    <source>
        <strain evidence="1">Duluth1</strain>
        <tissue evidence="1">Whole animal</tissue>
    </source>
</reference>
<dbReference type="AlphaFoldDB" id="A0A9D4BEY8"/>
<protein>
    <submittedName>
        <fullName evidence="1">Uncharacterized protein</fullName>
    </submittedName>
</protein>
<accession>A0A9D4BEY8</accession>